<organism evidence="1 2">
    <name type="scientific">Candidatus Erwinia dacicola</name>
    <dbReference type="NCBI Taxonomy" id="252393"/>
    <lineage>
        <taxon>Bacteria</taxon>
        <taxon>Pseudomonadati</taxon>
        <taxon>Pseudomonadota</taxon>
        <taxon>Gammaproteobacteria</taxon>
        <taxon>Enterobacterales</taxon>
        <taxon>Erwiniaceae</taxon>
        <taxon>Erwinia</taxon>
    </lineage>
</organism>
<comment type="caution">
    <text evidence="1">The sequence shown here is derived from an EMBL/GenBank/DDBJ whole genome shotgun (WGS) entry which is preliminary data.</text>
</comment>
<sequence>MLIDTVEQDERLLAWNCFEMITRLIDEQLLEETQRCVTRTVNLAPCYSRVTFRNGYKI</sequence>
<name>A0A328TM95_9GAMM</name>
<proteinExistence type="predicted"/>
<keyword evidence="2" id="KW-1185">Reference proteome</keyword>
<dbReference type="Proteomes" id="UP000244334">
    <property type="component" value="Unassembled WGS sequence"/>
</dbReference>
<dbReference type="RefSeq" id="WP_186821253.1">
    <property type="nucleotide sequence ID" value="NZ_MAYS01000099.1"/>
</dbReference>
<gene>
    <name evidence="1" type="ORF">ACZ87_02702</name>
</gene>
<evidence type="ECO:0000313" key="1">
    <source>
        <dbReference type="EMBL" id="RAP70492.1"/>
    </source>
</evidence>
<dbReference type="AlphaFoldDB" id="A0A328TM95"/>
<reference evidence="1" key="1">
    <citation type="submission" date="2018-04" db="EMBL/GenBank/DDBJ databases">
        <title>Genomes of the Obligate Erwinia dacicola and Facultative Enterobacter sp. OLF Endosymbionts of the Olive Fruit fly, Bactrocera oleae.</title>
        <authorList>
            <person name="Estes A.M."/>
            <person name="Hearn D.J."/>
            <person name="Agarwal S."/>
            <person name="Pierson E.A."/>
            <person name="Dunning-Hotopp J.C."/>
        </authorList>
    </citation>
    <scope>NUCLEOTIDE SEQUENCE [LARGE SCALE GENOMIC DNA]</scope>
    <source>
        <strain evidence="1">Oroville</strain>
    </source>
</reference>
<dbReference type="EMBL" id="LJAM02000334">
    <property type="protein sequence ID" value="RAP70492.1"/>
    <property type="molecule type" value="Genomic_DNA"/>
</dbReference>
<protein>
    <submittedName>
        <fullName evidence="1">Sucrose operon repressor domain protein</fullName>
    </submittedName>
</protein>
<evidence type="ECO:0000313" key="2">
    <source>
        <dbReference type="Proteomes" id="UP000244334"/>
    </source>
</evidence>
<accession>A0A328TM95</accession>